<evidence type="ECO:0000256" key="2">
    <source>
        <dbReference type="ARBA" id="ARBA00001946"/>
    </source>
</evidence>
<feature type="domain" description="Exonuclease" evidence="10">
    <location>
        <begin position="14"/>
        <end position="225"/>
    </location>
</feature>
<evidence type="ECO:0000256" key="6">
    <source>
        <dbReference type="ARBA" id="ARBA00022801"/>
    </source>
</evidence>
<dbReference type="PANTHER" id="PTHR13058:SF27">
    <property type="entry name" value="THREE-PRIME REPAIR EXONUCLEASE 1"/>
    <property type="match status" value="1"/>
</dbReference>
<dbReference type="InterPro" id="IPR036397">
    <property type="entry name" value="RNaseH_sf"/>
</dbReference>
<evidence type="ECO:0000256" key="1">
    <source>
        <dbReference type="ARBA" id="ARBA00000493"/>
    </source>
</evidence>
<evidence type="ECO:0000256" key="9">
    <source>
        <dbReference type="ARBA" id="ARBA00025769"/>
    </source>
</evidence>
<organism evidence="11 13">
    <name type="scientific">Gekko japonicus</name>
    <name type="common">Schlegel's Japanese gecko</name>
    <dbReference type="NCBI Taxonomy" id="146911"/>
    <lineage>
        <taxon>Eukaryota</taxon>
        <taxon>Metazoa</taxon>
        <taxon>Chordata</taxon>
        <taxon>Craniata</taxon>
        <taxon>Vertebrata</taxon>
        <taxon>Euteleostomi</taxon>
        <taxon>Lepidosauria</taxon>
        <taxon>Squamata</taxon>
        <taxon>Bifurcata</taxon>
        <taxon>Gekkota</taxon>
        <taxon>Gekkonidae</taxon>
        <taxon>Gekkoninae</taxon>
        <taxon>Gekko</taxon>
    </lineage>
</organism>
<dbReference type="RefSeq" id="XP_015272744.1">
    <property type="nucleotide sequence ID" value="XM_015417258.1"/>
</dbReference>
<dbReference type="RefSeq" id="XP_015272743.1">
    <property type="nucleotide sequence ID" value="XM_015417257.1"/>
</dbReference>
<dbReference type="SUPFAM" id="SSF53098">
    <property type="entry name" value="Ribonuclease H-like"/>
    <property type="match status" value="1"/>
</dbReference>
<dbReference type="GO" id="GO:0004527">
    <property type="term" value="F:exonuclease activity"/>
    <property type="evidence" value="ECO:0007669"/>
    <property type="project" value="UniProtKB-KW"/>
</dbReference>
<comment type="catalytic activity">
    <reaction evidence="1">
        <text>Exonucleolytic cleavage in the 3'- to 5'-direction to yield nucleoside 5'-phosphates.</text>
        <dbReference type="EC" id="3.1.11.2"/>
    </reaction>
</comment>
<dbReference type="GeneID" id="107115530"/>
<keyword evidence="8" id="KW-0460">Magnesium</keyword>
<keyword evidence="5" id="KW-0479">Metal-binding</keyword>
<evidence type="ECO:0000256" key="5">
    <source>
        <dbReference type="ARBA" id="ARBA00022723"/>
    </source>
</evidence>
<keyword evidence="6" id="KW-0378">Hydrolase</keyword>
<evidence type="ECO:0000313" key="12">
    <source>
        <dbReference type="RefSeq" id="XP_015272743.1"/>
    </source>
</evidence>
<accession>A0ABM1KGA7</accession>
<dbReference type="Gene3D" id="3.30.420.10">
    <property type="entry name" value="Ribonuclease H-like superfamily/Ribonuclease H"/>
    <property type="match status" value="1"/>
</dbReference>
<dbReference type="Proteomes" id="UP000694871">
    <property type="component" value="Unplaced"/>
</dbReference>
<proteinExistence type="inferred from homology"/>
<dbReference type="EC" id="3.1.11.2" evidence="3"/>
<dbReference type="SMART" id="SM00479">
    <property type="entry name" value="EXOIII"/>
    <property type="match status" value="1"/>
</dbReference>
<reference evidence="12 13" key="1">
    <citation type="submission" date="2025-05" db="UniProtKB">
        <authorList>
            <consortium name="RefSeq"/>
        </authorList>
    </citation>
    <scope>IDENTIFICATION</scope>
</reference>
<keyword evidence="4" id="KW-0540">Nuclease</keyword>
<dbReference type="PANTHER" id="PTHR13058">
    <property type="entry name" value="THREE PRIME REPAIR EXONUCLEASE 1, 2"/>
    <property type="match status" value="1"/>
</dbReference>
<dbReference type="InterPro" id="IPR012337">
    <property type="entry name" value="RNaseH-like_sf"/>
</dbReference>
<evidence type="ECO:0000256" key="8">
    <source>
        <dbReference type="ARBA" id="ARBA00022842"/>
    </source>
</evidence>
<comment type="similarity">
    <text evidence="9">Belongs to the exonuclease superfamily. TREX family.</text>
</comment>
<protein>
    <recommendedName>
        <fullName evidence="3">exodeoxyribonuclease III</fullName>
        <ecNumber evidence="3">3.1.11.2</ecNumber>
    </recommendedName>
</protein>
<evidence type="ECO:0000313" key="13">
    <source>
        <dbReference type="RefSeq" id="XP_015272744.1"/>
    </source>
</evidence>
<evidence type="ECO:0000313" key="11">
    <source>
        <dbReference type="Proteomes" id="UP000694871"/>
    </source>
</evidence>
<comment type="cofactor">
    <cofactor evidence="2">
        <name>Mg(2+)</name>
        <dbReference type="ChEBI" id="CHEBI:18420"/>
    </cofactor>
</comment>
<keyword evidence="7 12" id="KW-0269">Exonuclease</keyword>
<evidence type="ECO:0000256" key="4">
    <source>
        <dbReference type="ARBA" id="ARBA00022722"/>
    </source>
</evidence>
<evidence type="ECO:0000256" key="3">
    <source>
        <dbReference type="ARBA" id="ARBA00012115"/>
    </source>
</evidence>
<evidence type="ECO:0000256" key="7">
    <source>
        <dbReference type="ARBA" id="ARBA00022839"/>
    </source>
</evidence>
<dbReference type="InterPro" id="IPR040393">
    <property type="entry name" value="TREX1/2"/>
</dbReference>
<evidence type="ECO:0000259" key="10">
    <source>
        <dbReference type="SMART" id="SM00479"/>
    </source>
</evidence>
<name>A0ABM1KGA7_GEKJA</name>
<dbReference type="InterPro" id="IPR013520">
    <property type="entry name" value="Ribonucl_H"/>
</dbReference>
<sequence length="333" mass="37701">MCTASDPPHKPIETFVFMDLEATGLSPSQPKIAEMCLIAVNRHAFENPQYSSSSPRPAPLFPRLVDKLCICINPDKPFTPGASSVTGLNNEAFDENKKQSFNVHIMHMITAFFSRQYPPICLVAHSGCTYDFPLLKAELSALGVSVLDEIYCADTIKAMKALDKENNQLHQFIYHPSPFGRKKNYKLHDLYFKFYKVYPLNSHSAEGDVIALIRVFQQHARDLMHWMDSNATQFNSIRAMYKGNGKCASISKTLWNLHYPSSLQVQPPRRRLATAYSFPVGDDEASLKENIAKEECDQCRPLRNADIPDEIKNMLLCFLGLAILTWIVLRNPV</sequence>
<gene>
    <name evidence="12 13" type="primary">TREX1</name>
</gene>
<keyword evidence="11" id="KW-1185">Reference proteome</keyword>